<dbReference type="RefSeq" id="WP_181786808.1">
    <property type="nucleotide sequence ID" value="NZ_JACKUN010000024.1"/>
</dbReference>
<gene>
    <name evidence="2" type="ORF">MSP7336_03338</name>
</gene>
<evidence type="ECO:0000313" key="2">
    <source>
        <dbReference type="EMBL" id="SRX95074.1"/>
    </source>
</evidence>
<evidence type="ECO:0000256" key="1">
    <source>
        <dbReference type="SAM" id="MobiDB-lite"/>
    </source>
</evidence>
<accession>A0A375Z1M3</accession>
<dbReference type="Proteomes" id="UP000252015">
    <property type="component" value="Unassembled WGS sequence"/>
</dbReference>
<dbReference type="AlphaFoldDB" id="A0A375Z1M3"/>
<proteinExistence type="predicted"/>
<keyword evidence="3" id="KW-1185">Reference proteome</keyword>
<evidence type="ECO:0000313" key="3">
    <source>
        <dbReference type="Proteomes" id="UP000252015"/>
    </source>
</evidence>
<dbReference type="EMBL" id="UEGW01000001">
    <property type="protein sequence ID" value="SRX95074.1"/>
    <property type="molecule type" value="Genomic_DNA"/>
</dbReference>
<feature type="region of interest" description="Disordered" evidence="1">
    <location>
        <begin position="1"/>
        <end position="47"/>
    </location>
</feature>
<organism evidence="2 3">
    <name type="scientific">Mycobacterium shimoidei</name>
    <dbReference type="NCBI Taxonomy" id="29313"/>
    <lineage>
        <taxon>Bacteria</taxon>
        <taxon>Bacillati</taxon>
        <taxon>Actinomycetota</taxon>
        <taxon>Actinomycetes</taxon>
        <taxon>Mycobacteriales</taxon>
        <taxon>Mycobacteriaceae</taxon>
        <taxon>Mycobacterium</taxon>
    </lineage>
</organism>
<reference evidence="2 3" key="1">
    <citation type="submission" date="2018-05" db="EMBL/GenBank/DDBJ databases">
        <authorList>
            <consortium name="IHU Genomes"/>
        </authorList>
    </citation>
    <scope>NUCLEOTIDE SEQUENCE [LARGE SCALE GENOMIC DNA]</scope>
    <source>
        <strain evidence="2 3">P7336</strain>
    </source>
</reference>
<name>A0A375Z1M3_MYCSH</name>
<sequence>MDNSNLFSHPDAPERVAPGETVGKPVENPAFSDQPDTGAARSATQGS</sequence>
<protein>
    <submittedName>
        <fullName evidence="2">Uncharacterized protein</fullName>
    </submittedName>
</protein>